<keyword evidence="1" id="KW-1133">Transmembrane helix</keyword>
<dbReference type="PROSITE" id="PS51257">
    <property type="entry name" value="PROKAR_LIPOPROTEIN"/>
    <property type="match status" value="1"/>
</dbReference>
<dbReference type="AlphaFoldDB" id="A0ABD5XVB5"/>
<evidence type="ECO:0000313" key="2">
    <source>
        <dbReference type="EMBL" id="MFC7137398.1"/>
    </source>
</evidence>
<evidence type="ECO:0000256" key="1">
    <source>
        <dbReference type="SAM" id="Phobius"/>
    </source>
</evidence>
<organism evidence="2 3">
    <name type="scientific">Halobaculum litoreum</name>
    <dbReference type="NCBI Taxonomy" id="3031998"/>
    <lineage>
        <taxon>Archaea</taxon>
        <taxon>Methanobacteriati</taxon>
        <taxon>Methanobacteriota</taxon>
        <taxon>Stenosarchaea group</taxon>
        <taxon>Halobacteria</taxon>
        <taxon>Halobacteriales</taxon>
        <taxon>Haloferacaceae</taxon>
        <taxon>Halobaculum</taxon>
    </lineage>
</organism>
<reference evidence="2 3" key="1">
    <citation type="journal article" date="2019" name="Int. J. Syst. Evol. Microbiol.">
        <title>The Global Catalogue of Microorganisms (GCM) 10K type strain sequencing project: providing services to taxonomists for standard genome sequencing and annotation.</title>
        <authorList>
            <consortium name="The Broad Institute Genomics Platform"/>
            <consortium name="The Broad Institute Genome Sequencing Center for Infectious Disease"/>
            <person name="Wu L."/>
            <person name="Ma J."/>
        </authorList>
    </citation>
    <scope>NUCLEOTIDE SEQUENCE [LARGE SCALE GENOMIC DNA]</scope>
    <source>
        <strain evidence="2 3">DT92</strain>
    </source>
</reference>
<keyword evidence="3" id="KW-1185">Reference proteome</keyword>
<dbReference type="EMBL" id="JBHSZG010000001">
    <property type="protein sequence ID" value="MFC7137398.1"/>
    <property type="molecule type" value="Genomic_DNA"/>
</dbReference>
<comment type="caution">
    <text evidence="2">The sequence shown here is derived from an EMBL/GenBank/DDBJ whole genome shotgun (WGS) entry which is preliminary data.</text>
</comment>
<accession>A0ABD5XVB5</accession>
<name>A0ABD5XVB5_9EURY</name>
<keyword evidence="1" id="KW-0812">Transmembrane</keyword>
<feature type="transmembrane region" description="Helical" evidence="1">
    <location>
        <begin position="39"/>
        <end position="65"/>
    </location>
</feature>
<evidence type="ECO:0000313" key="3">
    <source>
        <dbReference type="Proteomes" id="UP001596368"/>
    </source>
</evidence>
<feature type="transmembrane region" description="Helical" evidence="1">
    <location>
        <begin position="12"/>
        <end position="33"/>
    </location>
</feature>
<keyword evidence="1" id="KW-0472">Membrane</keyword>
<protein>
    <submittedName>
        <fullName evidence="2">Uncharacterized protein</fullName>
    </submittedName>
</protein>
<sequence>MTERLTRYGRAAGPPLAVVAACGLATTVAVAAFDLPAWYVPAVVAVSAVLGLLAAVGLLLGAVLYRRSF</sequence>
<proteinExistence type="predicted"/>
<gene>
    <name evidence="2" type="ORF">ACFQRB_15025</name>
</gene>
<dbReference type="Proteomes" id="UP001596368">
    <property type="component" value="Unassembled WGS sequence"/>
</dbReference>